<comment type="cofactor">
    <cofactor evidence="3">
        <name>thiamine diphosphate</name>
        <dbReference type="ChEBI" id="CHEBI:58937"/>
    </cofactor>
</comment>
<dbReference type="Gene3D" id="3.40.50.920">
    <property type="match status" value="1"/>
</dbReference>
<dbReference type="SMART" id="SM00861">
    <property type="entry name" value="Transket_pyr"/>
    <property type="match status" value="1"/>
</dbReference>
<dbReference type="InterPro" id="IPR051157">
    <property type="entry name" value="PDH/Transketolase"/>
</dbReference>
<dbReference type="AlphaFoldDB" id="A0A9Q5ZB30"/>
<proteinExistence type="inferred from homology"/>
<evidence type="ECO:0000256" key="3">
    <source>
        <dbReference type="ARBA" id="ARBA00001964"/>
    </source>
</evidence>
<protein>
    <submittedName>
        <fullName evidence="6">Transketolase</fullName>
    </submittedName>
</protein>
<evidence type="ECO:0000256" key="1">
    <source>
        <dbReference type="ARBA" id="ARBA00001936"/>
    </source>
</evidence>
<dbReference type="SUPFAM" id="SSF52518">
    <property type="entry name" value="Thiamin diphosphate-binding fold (THDP-binding)"/>
    <property type="match status" value="2"/>
</dbReference>
<evidence type="ECO:0000259" key="5">
    <source>
        <dbReference type="SMART" id="SM00861"/>
    </source>
</evidence>
<dbReference type="Pfam" id="PF02780">
    <property type="entry name" value="Transketolase_C"/>
    <property type="match status" value="1"/>
</dbReference>
<dbReference type="SUPFAM" id="SSF52922">
    <property type="entry name" value="TK C-terminal domain-like"/>
    <property type="match status" value="1"/>
</dbReference>
<dbReference type="Pfam" id="PF00456">
    <property type="entry name" value="Transketolase_N"/>
    <property type="match status" value="1"/>
</dbReference>
<name>A0A9Q5ZB30_NOSLI</name>
<comment type="similarity">
    <text evidence="4">Belongs to the transketolase family.</text>
</comment>
<dbReference type="InterPro" id="IPR005475">
    <property type="entry name" value="Transketolase-like_Pyr-bd"/>
</dbReference>
<dbReference type="InterPro" id="IPR033248">
    <property type="entry name" value="Transketolase_C"/>
</dbReference>
<evidence type="ECO:0000256" key="2">
    <source>
        <dbReference type="ARBA" id="ARBA00001946"/>
    </source>
</evidence>
<accession>A0A9Q5ZB30</accession>
<comment type="caution">
    <text evidence="6">The sequence shown here is derived from an EMBL/GenBank/DDBJ whole genome shotgun (WGS) entry which is preliminary data.</text>
</comment>
<evidence type="ECO:0000256" key="4">
    <source>
        <dbReference type="ARBA" id="ARBA00007131"/>
    </source>
</evidence>
<reference evidence="6 7" key="1">
    <citation type="submission" date="2015-02" db="EMBL/GenBank/DDBJ databases">
        <title>Nostoc linckia genome annotation.</title>
        <authorList>
            <person name="Zhou Z."/>
        </authorList>
    </citation>
    <scope>NUCLEOTIDE SEQUENCE [LARGE SCALE GENOMIC DNA]</scope>
    <source>
        <strain evidence="7">z8</strain>
    </source>
</reference>
<dbReference type="Gene3D" id="3.40.50.970">
    <property type="match status" value="2"/>
</dbReference>
<sequence>MTVTKLRFPIDLDAYKPLKLDPTNSTLTNQQRETLKANIQICRDTIVFFTSIAAAKNVGGHTGGAYDTVPEVMILDAFFRGSADKFVPIFFDEAGHRVATQYLMATLHGDLDVEELLHYREPYSKLLAHPERGRTPGVKFSAGRLGHLWPYVNGVAIANPQQVVFCLGSDGSQQEGNNAEAARLAVAKNLNVKIIIDDNNSTCSGYPSDYLPGYDVSQTLAGHGLTVLTGQGEDLDDLYSRLCQAATTNGPIAVVNKRQMSPGIAGVEGTPLGHDALSPDLAIAYLETRGHTQAANYLKKIVPLTGTYTYTGSSSKTRHIFDATIVSILSGMTPTERQEKVMCIDSDLGESCGINRIQKAYPEIFYHGGIMERGNFAAAAGFGMEKGKQGIFSTYSAFLEMCISEITMARLNKSNVLCQFSHSGIDELADNTCHFGLNNMFADNGLEDGYQTRLYYPADGGQMKACVETIFHQPGLRFLFSSRSAVPDILDTEGKPLFGEDYTFVPGKDDVIREGTAGYIVSFGEVLYRALNVVENLKQQGIDVGLINKSTLNMVDEEIIAKIGSTPFVLVVESLNRRTGLGIRFGSWLLERGLSPKYAYMGTHQEGCSGVWEQLPHQGIDVIGIMNQVKKLLA</sequence>
<comment type="cofactor">
    <cofactor evidence="2">
        <name>Mg(2+)</name>
        <dbReference type="ChEBI" id="CHEBI:18420"/>
    </cofactor>
</comment>
<dbReference type="GeneID" id="57095243"/>
<dbReference type="EMBL" id="LAHD01000051">
    <property type="protein sequence ID" value="PHK02584.1"/>
    <property type="molecule type" value="Genomic_DNA"/>
</dbReference>
<dbReference type="PANTHER" id="PTHR43825">
    <property type="entry name" value="PYRUVATE DEHYDROGENASE E1 COMPONENT"/>
    <property type="match status" value="1"/>
</dbReference>
<dbReference type="RefSeq" id="WP_099067691.1">
    <property type="nucleotide sequence ID" value="NZ_LAHD01000051.1"/>
</dbReference>
<gene>
    <name evidence="6" type="ORF">VF08_18160</name>
</gene>
<dbReference type="InterPro" id="IPR029061">
    <property type="entry name" value="THDP-binding"/>
</dbReference>
<evidence type="ECO:0000313" key="7">
    <source>
        <dbReference type="Proteomes" id="UP000222310"/>
    </source>
</evidence>
<dbReference type="InterPro" id="IPR009014">
    <property type="entry name" value="Transketo_C/PFOR_II"/>
</dbReference>
<dbReference type="PANTHER" id="PTHR43825:SF1">
    <property type="entry name" value="TRANSKETOLASE-LIKE PYRIMIDINE-BINDING DOMAIN-CONTAINING PROTEIN"/>
    <property type="match status" value="1"/>
</dbReference>
<dbReference type="InterPro" id="IPR005474">
    <property type="entry name" value="Transketolase_N"/>
</dbReference>
<evidence type="ECO:0000313" key="6">
    <source>
        <dbReference type="EMBL" id="PHK02584.1"/>
    </source>
</evidence>
<dbReference type="GO" id="GO:0005737">
    <property type="term" value="C:cytoplasm"/>
    <property type="evidence" value="ECO:0007669"/>
    <property type="project" value="UniProtKB-ARBA"/>
</dbReference>
<dbReference type="Proteomes" id="UP000222310">
    <property type="component" value="Unassembled WGS sequence"/>
</dbReference>
<organism evidence="6 7">
    <name type="scientific">Nostoc linckia z8</name>
    <dbReference type="NCBI Taxonomy" id="1628746"/>
    <lineage>
        <taxon>Bacteria</taxon>
        <taxon>Bacillati</taxon>
        <taxon>Cyanobacteriota</taxon>
        <taxon>Cyanophyceae</taxon>
        <taxon>Nostocales</taxon>
        <taxon>Nostocaceae</taxon>
        <taxon>Nostoc</taxon>
    </lineage>
</organism>
<feature type="domain" description="Transketolase-like pyrimidine-binding" evidence="5">
    <location>
        <begin position="322"/>
        <end position="488"/>
    </location>
</feature>
<comment type="cofactor">
    <cofactor evidence="1">
        <name>Mn(2+)</name>
        <dbReference type="ChEBI" id="CHEBI:29035"/>
    </cofactor>
</comment>